<dbReference type="EMBL" id="JAKUCV010002715">
    <property type="protein sequence ID" value="KAJ4841664.1"/>
    <property type="molecule type" value="Genomic_DNA"/>
</dbReference>
<comment type="caution">
    <text evidence="5">The sequence shown here is derived from an EMBL/GenBank/DDBJ whole genome shotgun (WGS) entry which is preliminary data.</text>
</comment>
<keyword evidence="3" id="KW-0732">Signal</keyword>
<dbReference type="InterPro" id="IPR032799">
    <property type="entry name" value="TAXi_C"/>
</dbReference>
<feature type="active site" evidence="2">
    <location>
        <position position="112"/>
    </location>
</feature>
<reference evidence="5" key="1">
    <citation type="submission" date="2022-02" db="EMBL/GenBank/DDBJ databases">
        <authorList>
            <person name="Henning P.M."/>
            <person name="McCubbin A.G."/>
            <person name="Shore J.S."/>
        </authorList>
    </citation>
    <scope>NUCLEOTIDE SEQUENCE</scope>
    <source>
        <strain evidence="5">F60SS</strain>
        <tissue evidence="5">Leaves</tissue>
    </source>
</reference>
<dbReference type="PANTHER" id="PTHR13683:SF265">
    <property type="entry name" value="PROTEIN ASPARTIC PROTEASE IN GUARD CELL 2"/>
    <property type="match status" value="1"/>
</dbReference>
<dbReference type="Proteomes" id="UP001141552">
    <property type="component" value="Unassembled WGS sequence"/>
</dbReference>
<evidence type="ECO:0000313" key="6">
    <source>
        <dbReference type="Proteomes" id="UP001141552"/>
    </source>
</evidence>
<dbReference type="InterPro" id="IPR032861">
    <property type="entry name" value="TAXi_N"/>
</dbReference>
<dbReference type="PANTHER" id="PTHR13683">
    <property type="entry name" value="ASPARTYL PROTEASES"/>
    <property type="match status" value="1"/>
</dbReference>
<evidence type="ECO:0000259" key="4">
    <source>
        <dbReference type="PROSITE" id="PS51767"/>
    </source>
</evidence>
<dbReference type="AlphaFoldDB" id="A0A9Q0JHB7"/>
<feature type="domain" description="Peptidase A1" evidence="4">
    <location>
        <begin position="94"/>
        <end position="431"/>
    </location>
</feature>
<evidence type="ECO:0000256" key="3">
    <source>
        <dbReference type="SAM" id="SignalP"/>
    </source>
</evidence>
<proteinExistence type="inferred from homology"/>
<accession>A0A9Q0JHB7</accession>
<dbReference type="InterPro" id="IPR021109">
    <property type="entry name" value="Peptidase_aspartic_dom_sf"/>
</dbReference>
<dbReference type="FunFam" id="2.40.70.10:FF:000031">
    <property type="entry name" value="Aspartyl protease AED1"/>
    <property type="match status" value="1"/>
</dbReference>
<feature type="active site" evidence="2">
    <location>
        <position position="315"/>
    </location>
</feature>
<dbReference type="Gene3D" id="2.40.70.10">
    <property type="entry name" value="Acid Proteases"/>
    <property type="match status" value="2"/>
</dbReference>
<gene>
    <name evidence="5" type="ORF">Tsubulata_010998</name>
</gene>
<dbReference type="GO" id="GO:0006508">
    <property type="term" value="P:proteolysis"/>
    <property type="evidence" value="ECO:0007669"/>
    <property type="project" value="InterPro"/>
</dbReference>
<dbReference type="SUPFAM" id="SSF50630">
    <property type="entry name" value="Acid proteases"/>
    <property type="match status" value="1"/>
</dbReference>
<feature type="chain" id="PRO_5040207546" description="Peptidase A1 domain-containing protein" evidence="3">
    <location>
        <begin position="21"/>
        <end position="474"/>
    </location>
</feature>
<reference evidence="5" key="2">
    <citation type="journal article" date="2023" name="Plants (Basel)">
        <title>Annotation of the Turnera subulata (Passifloraceae) Draft Genome Reveals the S-Locus Evolved after the Divergence of Turneroideae from Passifloroideae in a Stepwise Manner.</title>
        <authorList>
            <person name="Henning P.M."/>
            <person name="Roalson E.H."/>
            <person name="Mir W."/>
            <person name="McCubbin A.G."/>
            <person name="Shore J.S."/>
        </authorList>
    </citation>
    <scope>NUCLEOTIDE SEQUENCE</scope>
    <source>
        <strain evidence="5">F60SS</strain>
    </source>
</reference>
<dbReference type="InterPro" id="IPR001461">
    <property type="entry name" value="Aspartic_peptidase_A1"/>
</dbReference>
<evidence type="ECO:0000256" key="1">
    <source>
        <dbReference type="ARBA" id="ARBA00007447"/>
    </source>
</evidence>
<evidence type="ECO:0000313" key="5">
    <source>
        <dbReference type="EMBL" id="KAJ4841664.1"/>
    </source>
</evidence>
<dbReference type="Pfam" id="PF14543">
    <property type="entry name" value="TAXi_N"/>
    <property type="match status" value="1"/>
</dbReference>
<dbReference type="PROSITE" id="PS51767">
    <property type="entry name" value="PEPTIDASE_A1"/>
    <property type="match status" value="1"/>
</dbReference>
<protein>
    <recommendedName>
        <fullName evidence="4">Peptidase A1 domain-containing protein</fullName>
    </recommendedName>
</protein>
<evidence type="ECO:0000256" key="2">
    <source>
        <dbReference type="PIRSR" id="PIRSR601461-1"/>
    </source>
</evidence>
<keyword evidence="6" id="KW-1185">Reference proteome</keyword>
<feature type="signal peptide" evidence="3">
    <location>
        <begin position="1"/>
        <end position="20"/>
    </location>
</feature>
<comment type="similarity">
    <text evidence="1">Belongs to the peptidase A1 family.</text>
</comment>
<dbReference type="InterPro" id="IPR033121">
    <property type="entry name" value="PEPTIDASE_A1"/>
</dbReference>
<organism evidence="5 6">
    <name type="scientific">Turnera subulata</name>
    <dbReference type="NCBI Taxonomy" id="218843"/>
    <lineage>
        <taxon>Eukaryota</taxon>
        <taxon>Viridiplantae</taxon>
        <taxon>Streptophyta</taxon>
        <taxon>Embryophyta</taxon>
        <taxon>Tracheophyta</taxon>
        <taxon>Spermatophyta</taxon>
        <taxon>Magnoliopsida</taxon>
        <taxon>eudicotyledons</taxon>
        <taxon>Gunneridae</taxon>
        <taxon>Pentapetalae</taxon>
        <taxon>rosids</taxon>
        <taxon>fabids</taxon>
        <taxon>Malpighiales</taxon>
        <taxon>Passifloraceae</taxon>
        <taxon>Turnera</taxon>
    </lineage>
</organism>
<dbReference type="PRINTS" id="PR00792">
    <property type="entry name" value="PEPSIN"/>
</dbReference>
<dbReference type="OrthoDB" id="2747330at2759"/>
<dbReference type="Pfam" id="PF14541">
    <property type="entry name" value="TAXi_C"/>
    <property type="match status" value="1"/>
</dbReference>
<sequence length="474" mass="52054">MTEILLALVIVAGLISSTQPLGLNNTPDSLIQSEKFELFHVSQIEHTYNKSLHARLVRDKRRVDSLTQILTNGQNMTSLNINVELDLMLNTLEYAVRLGVGSPPIDQYMLIDTGSNVPWIQCQPCAKCYHQVSPIYDPKYSNTYREVPCESTKCLLLDDHTCIEHQCRYTLSYGDKSLVKGVFALETFTLGNTKIPNIVFGCGHENRGTFINFTGILGLGRGDMSFIGQLVEKTTGIFSFCLADPGAATRGWLQIGGEAILSGAAWAPMIHNPEANPSVFYYIGFSGISVGHNKVPIPEQVFQLNRKGEGGVIVDTGTVVTTFPRVAYNAFRDAFLAQMEHFPRTHGVAQLDTCFKLTSIEGLSLPNVSFHFTGGVTLALTIRNILVQLDRSTVFCLAFAPAPGDLSIIGNIALQRIQVTIDSRSGRIGFGPKTCASPQPSWNRIRNESGRSKNNINVSLLGAVLISLYYLLFV</sequence>
<dbReference type="GO" id="GO:0004190">
    <property type="term" value="F:aspartic-type endopeptidase activity"/>
    <property type="evidence" value="ECO:0007669"/>
    <property type="project" value="InterPro"/>
</dbReference>
<name>A0A9Q0JHB7_9ROSI</name>